<dbReference type="EMBL" id="LAZR01070100">
    <property type="protein sequence ID" value="KKK45323.1"/>
    <property type="molecule type" value="Genomic_DNA"/>
</dbReference>
<reference evidence="1" key="1">
    <citation type="journal article" date="2015" name="Nature">
        <title>Complex archaea that bridge the gap between prokaryotes and eukaryotes.</title>
        <authorList>
            <person name="Spang A."/>
            <person name="Saw J.H."/>
            <person name="Jorgensen S.L."/>
            <person name="Zaremba-Niedzwiedzka K."/>
            <person name="Martijn J."/>
            <person name="Lind A.E."/>
            <person name="van Eijk R."/>
            <person name="Schleper C."/>
            <person name="Guy L."/>
            <person name="Ettema T.J."/>
        </authorList>
    </citation>
    <scope>NUCLEOTIDE SEQUENCE</scope>
</reference>
<sequence length="26" mass="2737">ASNIQVSVVALCRGRHQGFNIPTVLG</sequence>
<feature type="non-terminal residue" evidence="1">
    <location>
        <position position="1"/>
    </location>
</feature>
<protein>
    <submittedName>
        <fullName evidence="1">Uncharacterized protein</fullName>
    </submittedName>
</protein>
<dbReference type="AlphaFoldDB" id="A0A0F8VLQ4"/>
<proteinExistence type="predicted"/>
<evidence type="ECO:0000313" key="1">
    <source>
        <dbReference type="EMBL" id="KKK45323.1"/>
    </source>
</evidence>
<name>A0A0F8VLQ4_9ZZZZ</name>
<organism evidence="1">
    <name type="scientific">marine sediment metagenome</name>
    <dbReference type="NCBI Taxonomy" id="412755"/>
    <lineage>
        <taxon>unclassified sequences</taxon>
        <taxon>metagenomes</taxon>
        <taxon>ecological metagenomes</taxon>
    </lineage>
</organism>
<accession>A0A0F8VLQ4</accession>
<comment type="caution">
    <text evidence="1">The sequence shown here is derived from an EMBL/GenBank/DDBJ whole genome shotgun (WGS) entry which is preliminary data.</text>
</comment>
<gene>
    <name evidence="1" type="ORF">LCGC14_3165750</name>
</gene>